<dbReference type="Pfam" id="PF08352">
    <property type="entry name" value="oligo_HPY"/>
    <property type="match status" value="1"/>
</dbReference>
<dbReference type="AlphaFoldDB" id="A0A419A2W5"/>
<name>A0A419A2W5_9RHOB</name>
<gene>
    <name evidence="9" type="ORF">D3P06_00075</name>
</gene>
<dbReference type="PROSITE" id="PS50893">
    <property type="entry name" value="ABC_TRANSPORTER_2"/>
    <property type="match status" value="1"/>
</dbReference>
<comment type="similarity">
    <text evidence="2">Belongs to the ABC transporter superfamily.</text>
</comment>
<dbReference type="FunFam" id="3.40.50.300:FF:000016">
    <property type="entry name" value="Oligopeptide ABC transporter ATP-binding component"/>
    <property type="match status" value="1"/>
</dbReference>
<organism evidence="9 10">
    <name type="scientific">Paracoccus aestuarii</name>
    <dbReference type="NCBI Taxonomy" id="453842"/>
    <lineage>
        <taxon>Bacteria</taxon>
        <taxon>Pseudomonadati</taxon>
        <taxon>Pseudomonadota</taxon>
        <taxon>Alphaproteobacteria</taxon>
        <taxon>Rhodobacterales</taxon>
        <taxon>Paracoccaceae</taxon>
        <taxon>Paracoccus</taxon>
    </lineage>
</organism>
<keyword evidence="10" id="KW-1185">Reference proteome</keyword>
<evidence type="ECO:0000256" key="3">
    <source>
        <dbReference type="ARBA" id="ARBA00022448"/>
    </source>
</evidence>
<dbReference type="InterPro" id="IPR017871">
    <property type="entry name" value="ABC_transporter-like_CS"/>
</dbReference>
<keyword evidence="6 9" id="KW-0067">ATP-binding</keyword>
<dbReference type="GO" id="GO:0016887">
    <property type="term" value="F:ATP hydrolysis activity"/>
    <property type="evidence" value="ECO:0007669"/>
    <property type="project" value="InterPro"/>
</dbReference>
<dbReference type="PROSITE" id="PS00211">
    <property type="entry name" value="ABC_TRANSPORTER_1"/>
    <property type="match status" value="1"/>
</dbReference>
<dbReference type="SUPFAM" id="SSF52540">
    <property type="entry name" value="P-loop containing nucleoside triphosphate hydrolases"/>
    <property type="match status" value="1"/>
</dbReference>
<keyword evidence="5" id="KW-0547">Nucleotide-binding</keyword>
<proteinExistence type="inferred from homology"/>
<dbReference type="InterPro" id="IPR027417">
    <property type="entry name" value="P-loop_NTPase"/>
</dbReference>
<dbReference type="RefSeq" id="WP_119884581.1">
    <property type="nucleotide sequence ID" value="NZ_CP067169.1"/>
</dbReference>
<comment type="caution">
    <text evidence="9">The sequence shown here is derived from an EMBL/GenBank/DDBJ whole genome shotgun (WGS) entry which is preliminary data.</text>
</comment>
<evidence type="ECO:0000313" key="10">
    <source>
        <dbReference type="Proteomes" id="UP000285530"/>
    </source>
</evidence>
<dbReference type="OrthoDB" id="9802264at2"/>
<evidence type="ECO:0000256" key="2">
    <source>
        <dbReference type="ARBA" id="ARBA00005417"/>
    </source>
</evidence>
<dbReference type="InterPro" id="IPR013563">
    <property type="entry name" value="Oligopep_ABC_C"/>
</dbReference>
<keyword evidence="4" id="KW-1003">Cell membrane</keyword>
<dbReference type="InterPro" id="IPR003593">
    <property type="entry name" value="AAA+_ATPase"/>
</dbReference>
<reference evidence="9 10" key="1">
    <citation type="submission" date="2018-09" db="EMBL/GenBank/DDBJ databases">
        <title>Paracoccus onubensis nov. sp. a moderate halophilic bacterium isolated from Gruta de las Maravillas (Aracena, Spain).</title>
        <authorList>
            <person name="Jurado V."/>
            <person name="Gutierrez-Patricio S."/>
            <person name="Gonzalez-Pimentel J.L."/>
            <person name="Laiz L."/>
            <person name="Saiz-Jimenez C."/>
        </authorList>
    </citation>
    <scope>NUCLEOTIDE SEQUENCE [LARGE SCALE GENOMIC DNA]</scope>
    <source>
        <strain evidence="9 10">DSM 19484</strain>
    </source>
</reference>
<keyword evidence="7" id="KW-0472">Membrane</keyword>
<evidence type="ECO:0000256" key="6">
    <source>
        <dbReference type="ARBA" id="ARBA00022840"/>
    </source>
</evidence>
<evidence type="ECO:0000256" key="7">
    <source>
        <dbReference type="ARBA" id="ARBA00023136"/>
    </source>
</evidence>
<dbReference type="CDD" id="cd03257">
    <property type="entry name" value="ABC_NikE_OppD_transporters"/>
    <property type="match status" value="1"/>
</dbReference>
<dbReference type="Gene3D" id="3.40.50.300">
    <property type="entry name" value="P-loop containing nucleotide triphosphate hydrolases"/>
    <property type="match status" value="1"/>
</dbReference>
<dbReference type="Pfam" id="PF00005">
    <property type="entry name" value="ABC_tran"/>
    <property type="match status" value="1"/>
</dbReference>
<accession>A0A419A2W5</accession>
<keyword evidence="3" id="KW-0813">Transport</keyword>
<sequence>MLDVENLVTAITATGTPIVRGVSFQVQPGQILGVVGESGSGKSMMAYSLIDLLPRGIAISGGRVSFDGQDLTALPQARLRHLRGDRIAMIFQDPMVALNPVLTIGEQMVEAVLAHRPVSRKAAHARCIEVLGRVGIPSPEERMRAYPHEFSGGMRQRVVIAIAFLNDPALIIADEATTALDVTIQSQIIAEIQSLAAETGTAILWITHDLSLLSGFADHVMVMYAGQVIETASADQIFAAPRHPYTAALMEAVPVPGRTRLVNLPGVPPALDALPKGCAFAPRCPRVQPLCREQTLPVIDGSRCHFPLEASR</sequence>
<evidence type="ECO:0000256" key="5">
    <source>
        <dbReference type="ARBA" id="ARBA00022741"/>
    </source>
</evidence>
<evidence type="ECO:0000256" key="1">
    <source>
        <dbReference type="ARBA" id="ARBA00004417"/>
    </source>
</evidence>
<comment type="subcellular location">
    <subcellularLocation>
        <location evidence="1">Cell inner membrane</location>
        <topology evidence="1">Peripheral membrane protein</topology>
    </subcellularLocation>
</comment>
<dbReference type="PANTHER" id="PTHR43297:SF2">
    <property type="entry name" value="DIPEPTIDE TRANSPORT ATP-BINDING PROTEIN DPPD"/>
    <property type="match status" value="1"/>
</dbReference>
<feature type="domain" description="ABC transporter" evidence="8">
    <location>
        <begin position="2"/>
        <end position="250"/>
    </location>
</feature>
<evidence type="ECO:0000313" key="9">
    <source>
        <dbReference type="EMBL" id="RJL07509.1"/>
    </source>
</evidence>
<dbReference type="EMBL" id="QZEV01000001">
    <property type="protein sequence ID" value="RJL07509.1"/>
    <property type="molecule type" value="Genomic_DNA"/>
</dbReference>
<dbReference type="SMART" id="SM00382">
    <property type="entry name" value="AAA"/>
    <property type="match status" value="1"/>
</dbReference>
<dbReference type="NCBIfam" id="TIGR01727">
    <property type="entry name" value="oligo_HPY"/>
    <property type="match status" value="1"/>
</dbReference>
<dbReference type="InterPro" id="IPR050388">
    <property type="entry name" value="ABC_Ni/Peptide_Import"/>
</dbReference>
<evidence type="ECO:0000256" key="4">
    <source>
        <dbReference type="ARBA" id="ARBA00022475"/>
    </source>
</evidence>
<dbReference type="GO" id="GO:0005524">
    <property type="term" value="F:ATP binding"/>
    <property type="evidence" value="ECO:0007669"/>
    <property type="project" value="UniProtKB-KW"/>
</dbReference>
<dbReference type="GO" id="GO:0015833">
    <property type="term" value="P:peptide transport"/>
    <property type="evidence" value="ECO:0007669"/>
    <property type="project" value="InterPro"/>
</dbReference>
<dbReference type="InterPro" id="IPR003439">
    <property type="entry name" value="ABC_transporter-like_ATP-bd"/>
</dbReference>
<evidence type="ECO:0000259" key="8">
    <source>
        <dbReference type="PROSITE" id="PS50893"/>
    </source>
</evidence>
<protein>
    <submittedName>
        <fullName evidence="9">ABC transporter ATP-binding protein</fullName>
    </submittedName>
</protein>
<dbReference type="PANTHER" id="PTHR43297">
    <property type="entry name" value="OLIGOPEPTIDE TRANSPORT ATP-BINDING PROTEIN APPD"/>
    <property type="match status" value="1"/>
</dbReference>
<dbReference type="GO" id="GO:0055085">
    <property type="term" value="P:transmembrane transport"/>
    <property type="evidence" value="ECO:0007669"/>
    <property type="project" value="UniProtKB-ARBA"/>
</dbReference>
<dbReference type="Proteomes" id="UP000285530">
    <property type="component" value="Unassembled WGS sequence"/>
</dbReference>
<dbReference type="GO" id="GO:0005886">
    <property type="term" value="C:plasma membrane"/>
    <property type="evidence" value="ECO:0007669"/>
    <property type="project" value="UniProtKB-SubCell"/>
</dbReference>